<dbReference type="NCBIfam" id="TIGR00215">
    <property type="entry name" value="lpxB"/>
    <property type="match status" value="1"/>
</dbReference>
<evidence type="ECO:0000256" key="10">
    <source>
        <dbReference type="ARBA" id="ARBA00048975"/>
    </source>
</evidence>
<evidence type="ECO:0000256" key="3">
    <source>
        <dbReference type="ARBA" id="ARBA00012687"/>
    </source>
</evidence>
<evidence type="ECO:0000256" key="8">
    <source>
        <dbReference type="ARBA" id="ARBA00022679"/>
    </source>
</evidence>
<evidence type="ECO:0000256" key="9">
    <source>
        <dbReference type="ARBA" id="ARBA00023098"/>
    </source>
</evidence>
<keyword evidence="5 11" id="KW-0444">Lipid biosynthesis</keyword>
<dbReference type="Pfam" id="PF02684">
    <property type="entry name" value="LpxB"/>
    <property type="match status" value="1"/>
</dbReference>
<comment type="pathway">
    <text evidence="11">Bacterial outer membrane biogenesis; LPS lipid A biosynthesis.</text>
</comment>
<dbReference type="InterPro" id="IPR003835">
    <property type="entry name" value="Glyco_trans_19"/>
</dbReference>
<evidence type="ECO:0000256" key="11">
    <source>
        <dbReference type="HAMAP-Rule" id="MF_00392"/>
    </source>
</evidence>
<keyword evidence="13" id="KW-1185">Reference proteome</keyword>
<comment type="function">
    <text evidence="1 11">Condensation of UDP-2,3-diacylglucosamine and 2,3-diacylglucosamine-1-phosphate to form lipid A disaccharide, a precursor of lipid A, a phosphorylated glycolipid that anchors the lipopolysaccharide to the outer membrane of the cell.</text>
</comment>
<dbReference type="SUPFAM" id="SSF53756">
    <property type="entry name" value="UDP-Glycosyltransferase/glycogen phosphorylase"/>
    <property type="match status" value="1"/>
</dbReference>
<organism evidence="12 13">
    <name type="scientific">Congregibacter variabilis</name>
    <dbReference type="NCBI Taxonomy" id="3081200"/>
    <lineage>
        <taxon>Bacteria</taxon>
        <taxon>Pseudomonadati</taxon>
        <taxon>Pseudomonadota</taxon>
        <taxon>Gammaproteobacteria</taxon>
        <taxon>Cellvibrionales</taxon>
        <taxon>Halieaceae</taxon>
        <taxon>Congregibacter</taxon>
    </lineage>
</organism>
<evidence type="ECO:0000256" key="1">
    <source>
        <dbReference type="ARBA" id="ARBA00002056"/>
    </source>
</evidence>
<dbReference type="PANTHER" id="PTHR30372">
    <property type="entry name" value="LIPID-A-DISACCHARIDE SYNTHASE"/>
    <property type="match status" value="1"/>
</dbReference>
<dbReference type="Gene3D" id="3.40.50.2000">
    <property type="entry name" value="Glycogen Phosphorylase B"/>
    <property type="match status" value="1"/>
</dbReference>
<evidence type="ECO:0000313" key="12">
    <source>
        <dbReference type="EMBL" id="WOJ93583.1"/>
    </source>
</evidence>
<evidence type="ECO:0000256" key="2">
    <source>
        <dbReference type="ARBA" id="ARBA00007868"/>
    </source>
</evidence>
<accession>A0ABZ0I261</accession>
<dbReference type="EMBL" id="CP136864">
    <property type="protein sequence ID" value="WOJ93583.1"/>
    <property type="molecule type" value="Genomic_DNA"/>
</dbReference>
<evidence type="ECO:0000256" key="5">
    <source>
        <dbReference type="ARBA" id="ARBA00022516"/>
    </source>
</evidence>
<evidence type="ECO:0000256" key="7">
    <source>
        <dbReference type="ARBA" id="ARBA00022676"/>
    </source>
</evidence>
<gene>
    <name evidence="11 12" type="primary">lpxB</name>
    <name evidence="12" type="ORF">R0135_00090</name>
</gene>
<evidence type="ECO:0000313" key="13">
    <source>
        <dbReference type="Proteomes" id="UP001626537"/>
    </source>
</evidence>
<dbReference type="EC" id="2.4.1.182" evidence="3 11"/>
<dbReference type="GO" id="GO:0008915">
    <property type="term" value="F:lipid-A-disaccharide synthase activity"/>
    <property type="evidence" value="ECO:0007669"/>
    <property type="project" value="UniProtKB-EC"/>
</dbReference>
<dbReference type="RefSeq" id="WP_407348226.1">
    <property type="nucleotide sequence ID" value="NZ_CP136864.1"/>
</dbReference>
<evidence type="ECO:0000256" key="4">
    <source>
        <dbReference type="ARBA" id="ARBA00020902"/>
    </source>
</evidence>
<evidence type="ECO:0000256" key="6">
    <source>
        <dbReference type="ARBA" id="ARBA00022556"/>
    </source>
</evidence>
<dbReference type="HAMAP" id="MF_00392">
    <property type="entry name" value="LpxB"/>
    <property type="match status" value="1"/>
</dbReference>
<keyword evidence="8 11" id="KW-0808">Transferase</keyword>
<keyword evidence="6 11" id="KW-0441">Lipid A biosynthesis</keyword>
<keyword evidence="9 11" id="KW-0443">Lipid metabolism</keyword>
<keyword evidence="7 11" id="KW-0328">Glycosyltransferase</keyword>
<proteinExistence type="inferred from homology"/>
<comment type="catalytic activity">
    <reaction evidence="10 11">
        <text>a lipid X + a UDP-2-N,3-O-bis[(3R)-3-hydroxyacyl]-alpha-D-glucosamine = a lipid A disaccharide + UDP + H(+)</text>
        <dbReference type="Rhea" id="RHEA:67828"/>
        <dbReference type="ChEBI" id="CHEBI:15378"/>
        <dbReference type="ChEBI" id="CHEBI:58223"/>
        <dbReference type="ChEBI" id="CHEBI:137748"/>
        <dbReference type="ChEBI" id="CHEBI:176338"/>
        <dbReference type="ChEBI" id="CHEBI:176343"/>
        <dbReference type="EC" id="2.4.1.182"/>
    </reaction>
</comment>
<reference evidence="12 13" key="1">
    <citation type="submission" date="2023-10" db="EMBL/GenBank/DDBJ databases">
        <title>Two novel species belonging to the OM43/NOR5 clade.</title>
        <authorList>
            <person name="Park M."/>
        </authorList>
    </citation>
    <scope>NUCLEOTIDE SEQUENCE [LARGE SCALE GENOMIC DNA]</scope>
    <source>
        <strain evidence="12 13">IMCC43200</strain>
    </source>
</reference>
<sequence length="406" mass="43891">MLPSAASFVKILNGSDADSLSRPGDILRVAMVAGESSGDLLGSRVIRSLRAQFPNRQLLIEGIGGEAMQAEGFHSLYPMERLAVMGLIEPLGRLPELLRIRRELYKRWRESPPAFFLGIDAPDFNLGLARRLRKTGLRTAQLVSPTVWAWRQGRVHTVAKSVDSLLCLFPFEPALYDDVSVSATFVGHPLVAELRDVPGRESARRDLGIDAGAVVVALLPGSRGSEVAQLGACLIEAGRLLRSRDSTRQLLMPAANDERMEQCRELLRGAGAESEVHLLKACSREAMIAADVVVLASGTATLEAMLLQRPMVIAYRVAKTSWALMSRLALTPFVGLPNILAGGPVVPELLQDALSPAALALEAEILLTEGERQVAELQPSLLSLERDFDAAVGEALADLLKSRESV</sequence>
<name>A0ABZ0I261_9GAMM</name>
<comment type="similarity">
    <text evidence="2 11">Belongs to the LpxB family.</text>
</comment>
<dbReference type="CDD" id="cd01635">
    <property type="entry name" value="Glycosyltransferase_GTB-type"/>
    <property type="match status" value="1"/>
</dbReference>
<dbReference type="PANTHER" id="PTHR30372:SF4">
    <property type="entry name" value="LIPID-A-DISACCHARIDE SYNTHASE, MITOCHONDRIAL-RELATED"/>
    <property type="match status" value="1"/>
</dbReference>
<protein>
    <recommendedName>
        <fullName evidence="4 11">Lipid-A-disaccharide synthase</fullName>
        <ecNumber evidence="3 11">2.4.1.182</ecNumber>
    </recommendedName>
</protein>
<dbReference type="Proteomes" id="UP001626537">
    <property type="component" value="Chromosome"/>
</dbReference>